<dbReference type="AlphaFoldDB" id="A0AAD8XFN2"/>
<organism evidence="1 2">
    <name type="scientific">Glomerella acutata</name>
    <name type="common">Colletotrichum acutatum</name>
    <dbReference type="NCBI Taxonomy" id="27357"/>
    <lineage>
        <taxon>Eukaryota</taxon>
        <taxon>Fungi</taxon>
        <taxon>Dikarya</taxon>
        <taxon>Ascomycota</taxon>
        <taxon>Pezizomycotina</taxon>
        <taxon>Sordariomycetes</taxon>
        <taxon>Hypocreomycetidae</taxon>
        <taxon>Glomerellales</taxon>
        <taxon>Glomerellaceae</taxon>
        <taxon>Colletotrichum</taxon>
        <taxon>Colletotrichum acutatum species complex</taxon>
    </lineage>
</organism>
<gene>
    <name evidence="1" type="ORF">BDZ83DRAFT_627489</name>
</gene>
<dbReference type="GeneID" id="85392536"/>
<reference evidence="1" key="1">
    <citation type="submission" date="2021-12" db="EMBL/GenBank/DDBJ databases">
        <title>Comparative genomics, transcriptomics and evolutionary studies reveal genomic signatures of adaptation to plant cell wall in hemibiotrophic fungi.</title>
        <authorList>
            <consortium name="DOE Joint Genome Institute"/>
            <person name="Baroncelli R."/>
            <person name="Diaz J.F."/>
            <person name="Benocci T."/>
            <person name="Peng M."/>
            <person name="Battaglia E."/>
            <person name="Haridas S."/>
            <person name="Andreopoulos W."/>
            <person name="Labutti K."/>
            <person name="Pangilinan J."/>
            <person name="Floch G.L."/>
            <person name="Makela M.R."/>
            <person name="Henrissat B."/>
            <person name="Grigoriev I.V."/>
            <person name="Crouch J.A."/>
            <person name="De Vries R.P."/>
            <person name="Sukno S.A."/>
            <person name="Thon M.R."/>
        </authorList>
    </citation>
    <scope>NUCLEOTIDE SEQUENCE</scope>
    <source>
        <strain evidence="1">CBS 112980</strain>
    </source>
</reference>
<dbReference type="RefSeq" id="XP_060363068.1">
    <property type="nucleotide sequence ID" value="XM_060508637.1"/>
</dbReference>
<accession>A0AAD8XFN2</accession>
<proteinExistence type="predicted"/>
<sequence length="465" mass="51908">MLPTNSRRLRSAQHNIMKVLSIASLLFVLMFLFPSLASAWELTSVQVPLIISSWLGSSNATPRVPQFLLDTGHPWLTTHAREISSLQDAISFICKLSTAEAQSKDGGGVAVGDKSGELRERLEVPADLFHRLEIRNTRVGVSRYGWKNARERLNEMKACPRALAEVHELTVNVWIHTGMGWQTLGDTWDTLTAESTLPPKTLPALFCEVMGKMKNLSMIEWMVRGVDENAAIGKAFIEDRTRLPGVKHLVSTMNAPWLVDACPSLTSLEVKRDDFVWGEAAHTRDVAWFAAAGRLKDLRKLDMGDVEWTGTMTDRVLQDTPHIGELHVGAPAWDLKYRSMNRGDLLRDLVKSLSLLPDLTQLHLPQSFQLNLGYDGGSMCGNAYMGENGADYRRSDMAQGLKATESAGKIVRQEFPGLNGVHVGAFYGDFMTDVEGEQVIVWDWTGRVDEWLDEKQMAINFDDEP</sequence>
<name>A0AAD8XFN2_GLOAC</name>
<dbReference type="EMBL" id="JAHMHS010000071">
    <property type="protein sequence ID" value="KAK1723013.1"/>
    <property type="molecule type" value="Genomic_DNA"/>
</dbReference>
<dbReference type="Proteomes" id="UP001244207">
    <property type="component" value="Unassembled WGS sequence"/>
</dbReference>
<evidence type="ECO:0000313" key="1">
    <source>
        <dbReference type="EMBL" id="KAK1723013.1"/>
    </source>
</evidence>
<evidence type="ECO:0000313" key="2">
    <source>
        <dbReference type="Proteomes" id="UP001244207"/>
    </source>
</evidence>
<comment type="caution">
    <text evidence="1">The sequence shown here is derived from an EMBL/GenBank/DDBJ whole genome shotgun (WGS) entry which is preliminary data.</text>
</comment>
<keyword evidence="2" id="KW-1185">Reference proteome</keyword>
<protein>
    <submittedName>
        <fullName evidence="1">Uncharacterized protein</fullName>
    </submittedName>
</protein>